<reference evidence="1 2" key="1">
    <citation type="submission" date="2012-12" db="EMBL/GenBank/DDBJ databases">
        <authorList>
            <person name="Weinstock G."/>
            <person name="Sodergren E."/>
            <person name="Lobos E.A."/>
            <person name="Fulton L."/>
            <person name="Fulton R."/>
            <person name="Courtney L."/>
            <person name="Fronick C."/>
            <person name="O'Laughlin M."/>
            <person name="Godfrey J."/>
            <person name="Wilson R.M."/>
            <person name="Miner T."/>
            <person name="Farmer C."/>
            <person name="Delehaunty K."/>
            <person name="Cordes M."/>
            <person name="Minx P."/>
            <person name="Tomlinson C."/>
            <person name="Chen J."/>
            <person name="Wollam A."/>
            <person name="Pepin K.H."/>
            <person name="Bhonagiri V."/>
            <person name="Zhang X."/>
            <person name="Suruliraj S."/>
            <person name="Antonio M."/>
            <person name="Secka O."/>
            <person name="Thomas J."/>
            <person name="Warren W."/>
            <person name="Mitreva M."/>
            <person name="Mardis E.R."/>
            <person name="Wilson R.K."/>
        </authorList>
    </citation>
    <scope>NUCLEOTIDE SEQUENCE [LARGE SCALE GENOMIC DNA]</scope>
    <source>
        <strain evidence="1 2">GAM265BSii</strain>
    </source>
</reference>
<protein>
    <submittedName>
        <fullName evidence="1">Uncharacterized protein</fullName>
    </submittedName>
</protein>
<gene>
    <name evidence="1" type="ORF">HMPREF1421_00488</name>
</gene>
<dbReference type="HOGENOM" id="CLU_2633237_0_0_7"/>
<name>M3RAB0_HELPX</name>
<sequence>MILKDNPCQAISKTFSSVRIILNAPSLTYWIAKKVVSILIRYHLSLMLISRNIKEAKSQLPLFKISVKILTNLYWLN</sequence>
<dbReference type="EMBL" id="APDY01000033">
    <property type="protein sequence ID" value="EMH29646.1"/>
    <property type="molecule type" value="Genomic_DNA"/>
</dbReference>
<evidence type="ECO:0000313" key="1">
    <source>
        <dbReference type="EMBL" id="EMH29646.1"/>
    </source>
</evidence>
<evidence type="ECO:0000313" key="2">
    <source>
        <dbReference type="Proteomes" id="UP000011872"/>
    </source>
</evidence>
<proteinExistence type="predicted"/>
<dbReference type="Proteomes" id="UP000011872">
    <property type="component" value="Unassembled WGS sequence"/>
</dbReference>
<comment type="caution">
    <text evidence="1">The sequence shown here is derived from an EMBL/GenBank/DDBJ whole genome shotgun (WGS) entry which is preliminary data.</text>
</comment>
<organism evidence="1 2">
    <name type="scientific">Helicobacter pylori GAM265BSii</name>
    <dbReference type="NCBI Taxonomy" id="1159049"/>
    <lineage>
        <taxon>Bacteria</taxon>
        <taxon>Pseudomonadati</taxon>
        <taxon>Campylobacterota</taxon>
        <taxon>Epsilonproteobacteria</taxon>
        <taxon>Campylobacterales</taxon>
        <taxon>Helicobacteraceae</taxon>
        <taxon>Helicobacter</taxon>
    </lineage>
</organism>
<dbReference type="AlphaFoldDB" id="M3RAB0"/>
<accession>M3RAB0</accession>